<sequence>MNFFKLINLLLFVLTASAFSTSSILIDALVEALGGFTPFGIFISLLEAIPPEDIAEFASLITNNITFGVPQSAPNGTVSNLLGNPSTILPLLSYHLIKSPVSNSSIPLSPTHIIVSTALIASLENNRSQVLVLTKDSNGTIHVLNQPSDVTLTPSSGITFAGNSYGWSSVSDLLVAPTTLSATLPSYNITTFANDAVTSGITDTLENLQGLTIFVPQDSAFSSAASTLSHLNSSELASVLSGHVINGTLYSPQLTSGQTTMNFAGQTLTVTGSNVSLTGGNTANILTSDVLLQNGVVHIIDNVLMLDSLKSSAAISMSVGPWVTRVTVLALGSYLVLAQ</sequence>
<organism evidence="1 2">
    <name type="scientific">Hygrophoropsis aurantiaca</name>
    <dbReference type="NCBI Taxonomy" id="72124"/>
    <lineage>
        <taxon>Eukaryota</taxon>
        <taxon>Fungi</taxon>
        <taxon>Dikarya</taxon>
        <taxon>Basidiomycota</taxon>
        <taxon>Agaricomycotina</taxon>
        <taxon>Agaricomycetes</taxon>
        <taxon>Agaricomycetidae</taxon>
        <taxon>Boletales</taxon>
        <taxon>Coniophorineae</taxon>
        <taxon>Hygrophoropsidaceae</taxon>
        <taxon>Hygrophoropsis</taxon>
    </lineage>
</organism>
<proteinExistence type="predicted"/>
<dbReference type="Proteomes" id="UP000790377">
    <property type="component" value="Unassembled WGS sequence"/>
</dbReference>
<keyword evidence="2" id="KW-1185">Reference proteome</keyword>
<evidence type="ECO:0000313" key="2">
    <source>
        <dbReference type="Proteomes" id="UP000790377"/>
    </source>
</evidence>
<protein>
    <submittedName>
        <fullName evidence="1">FAS1 domain-containing protein</fullName>
    </submittedName>
</protein>
<name>A0ACB7ZQA2_9AGAM</name>
<accession>A0ACB7ZQA2</accession>
<evidence type="ECO:0000313" key="1">
    <source>
        <dbReference type="EMBL" id="KAH7903339.1"/>
    </source>
</evidence>
<gene>
    <name evidence="1" type="ORF">BJ138DRAFT_1184502</name>
</gene>
<reference evidence="1" key="1">
    <citation type="journal article" date="2021" name="New Phytol.">
        <title>Evolutionary innovations through gain and loss of genes in the ectomycorrhizal Boletales.</title>
        <authorList>
            <person name="Wu G."/>
            <person name="Miyauchi S."/>
            <person name="Morin E."/>
            <person name="Kuo A."/>
            <person name="Drula E."/>
            <person name="Varga T."/>
            <person name="Kohler A."/>
            <person name="Feng B."/>
            <person name="Cao Y."/>
            <person name="Lipzen A."/>
            <person name="Daum C."/>
            <person name="Hundley H."/>
            <person name="Pangilinan J."/>
            <person name="Johnson J."/>
            <person name="Barry K."/>
            <person name="LaButti K."/>
            <person name="Ng V."/>
            <person name="Ahrendt S."/>
            <person name="Min B."/>
            <person name="Choi I.G."/>
            <person name="Park H."/>
            <person name="Plett J.M."/>
            <person name="Magnuson J."/>
            <person name="Spatafora J.W."/>
            <person name="Nagy L.G."/>
            <person name="Henrissat B."/>
            <person name="Grigoriev I.V."/>
            <person name="Yang Z.L."/>
            <person name="Xu J."/>
            <person name="Martin F.M."/>
        </authorList>
    </citation>
    <scope>NUCLEOTIDE SEQUENCE</scope>
    <source>
        <strain evidence="1">ATCC 28755</strain>
    </source>
</reference>
<dbReference type="EMBL" id="MU269038">
    <property type="protein sequence ID" value="KAH7903339.1"/>
    <property type="molecule type" value="Genomic_DNA"/>
</dbReference>
<comment type="caution">
    <text evidence="1">The sequence shown here is derived from an EMBL/GenBank/DDBJ whole genome shotgun (WGS) entry which is preliminary data.</text>
</comment>